<evidence type="ECO:0000256" key="1">
    <source>
        <dbReference type="SAM" id="MobiDB-lite"/>
    </source>
</evidence>
<feature type="compositionally biased region" description="Basic and acidic residues" evidence="1">
    <location>
        <begin position="386"/>
        <end position="401"/>
    </location>
</feature>
<keyword evidence="4" id="KW-1185">Reference proteome</keyword>
<dbReference type="AlphaFoldDB" id="A0A9X4LZ07"/>
<dbReference type="RefSeq" id="WP_277832115.1">
    <property type="nucleotide sequence ID" value="NZ_JAAIVF010000002.1"/>
</dbReference>
<dbReference type="CDD" id="cd00085">
    <property type="entry name" value="HNHc"/>
    <property type="match status" value="1"/>
</dbReference>
<reference evidence="3" key="1">
    <citation type="submission" date="2022-08" db="EMBL/GenBank/DDBJ databases">
        <title>Genome analysis of Corynebacteriales strain.</title>
        <authorList>
            <person name="Lee S.D."/>
        </authorList>
    </citation>
    <scope>NUCLEOTIDE SEQUENCE</scope>
    <source>
        <strain evidence="3">D3-21</strain>
    </source>
</reference>
<keyword evidence="3" id="KW-0255">Endonuclease</keyword>
<keyword evidence="3" id="KW-0540">Nuclease</keyword>
<dbReference type="Proteomes" id="UP001152755">
    <property type="component" value="Unassembled WGS sequence"/>
</dbReference>
<gene>
    <name evidence="3" type="ORF">NVS88_06565</name>
</gene>
<dbReference type="InterPro" id="IPR003870">
    <property type="entry name" value="DUF222"/>
</dbReference>
<dbReference type="SMART" id="SM00507">
    <property type="entry name" value="HNHc"/>
    <property type="match status" value="1"/>
</dbReference>
<evidence type="ECO:0000259" key="2">
    <source>
        <dbReference type="SMART" id="SM00507"/>
    </source>
</evidence>
<dbReference type="GO" id="GO:0004519">
    <property type="term" value="F:endonuclease activity"/>
    <property type="evidence" value="ECO:0007669"/>
    <property type="project" value="UniProtKB-KW"/>
</dbReference>
<protein>
    <submittedName>
        <fullName evidence="3">HNH endonuclease</fullName>
    </submittedName>
</protein>
<dbReference type="EMBL" id="JANRHA010000003">
    <property type="protein sequence ID" value="MDG3014216.1"/>
    <property type="molecule type" value="Genomic_DNA"/>
</dbReference>
<organism evidence="3 4">
    <name type="scientific">Speluncibacter jeojiensis</name>
    <dbReference type="NCBI Taxonomy" id="2710754"/>
    <lineage>
        <taxon>Bacteria</taxon>
        <taxon>Bacillati</taxon>
        <taxon>Actinomycetota</taxon>
        <taxon>Actinomycetes</taxon>
        <taxon>Mycobacteriales</taxon>
        <taxon>Speluncibacteraceae</taxon>
        <taxon>Speluncibacter</taxon>
    </lineage>
</organism>
<feature type="region of interest" description="Disordered" evidence="1">
    <location>
        <begin position="333"/>
        <end position="401"/>
    </location>
</feature>
<dbReference type="InterPro" id="IPR003615">
    <property type="entry name" value="HNH_nuc"/>
</dbReference>
<proteinExistence type="predicted"/>
<evidence type="ECO:0000313" key="3">
    <source>
        <dbReference type="EMBL" id="MDG3014216.1"/>
    </source>
</evidence>
<name>A0A9X4LZ07_9ACTN</name>
<evidence type="ECO:0000313" key="4">
    <source>
        <dbReference type="Proteomes" id="UP001152755"/>
    </source>
</evidence>
<dbReference type="Pfam" id="PF02720">
    <property type="entry name" value="DUF222"/>
    <property type="match status" value="1"/>
</dbReference>
<sequence length="401" mass="42685">MSIGLADSGVEGAAVDAALSQVEAGVDMLRRAGFDALTNTGRIEVLERLECVARTAPALGRTLINQLGEQGAAGEYAVRSLRELLVTRLSITGPDASGRIAAARQLGATHTPTGQAVAPELAATAAAQFDGVIGTDHAHMIRRFLAHLPAAVGDDERAEAGHALAALARQATATEVQARRDTRSQGKRQHDALKVGLRALLASGDLGRHRGLPVTAIFTLDLKELQRGAGAAVTGGGTLLPMRDALRMAAHAHHYLVVFDKHTGRPLYLGRAKRLASADQRIVLHARDIGCTYPGCDAPAYHCQTHHLDEWANGGRTDVDRLTLACGTHHPLVGNDENQWATTTTRPGRSCAGRTRRHPPARLDPARAGRINHHHHPLEHLTSAGDGREGGDDEPRKPHCD</sequence>
<keyword evidence="3" id="KW-0378">Hydrolase</keyword>
<accession>A0A9X4LZ07</accession>
<feature type="compositionally biased region" description="Polar residues" evidence="1">
    <location>
        <begin position="336"/>
        <end position="347"/>
    </location>
</feature>
<feature type="domain" description="HNH nuclease" evidence="2">
    <location>
        <begin position="279"/>
        <end position="331"/>
    </location>
</feature>
<comment type="caution">
    <text evidence="3">The sequence shown here is derived from an EMBL/GenBank/DDBJ whole genome shotgun (WGS) entry which is preliminary data.</text>
</comment>